<dbReference type="GO" id="GO:0005886">
    <property type="term" value="C:plasma membrane"/>
    <property type="evidence" value="ECO:0007669"/>
    <property type="project" value="UniProtKB-SubCell"/>
</dbReference>
<evidence type="ECO:0000256" key="2">
    <source>
        <dbReference type="ARBA" id="ARBA00007809"/>
    </source>
</evidence>
<comment type="caution">
    <text evidence="11">The sequence shown here is derived from an EMBL/GenBank/DDBJ whole genome shotgun (WGS) entry which is preliminary data.</text>
</comment>
<keyword evidence="7" id="KW-0677">Repeat</keyword>
<dbReference type="FunFam" id="1.20.1280.290:FF:000003">
    <property type="entry name" value="Bidirectional sugar transporter SWEET"/>
    <property type="match status" value="1"/>
</dbReference>
<dbReference type="SMR" id="A0A444WZB5"/>
<dbReference type="GO" id="GO:0051119">
    <property type="term" value="F:sugar transmembrane transporter activity"/>
    <property type="evidence" value="ECO:0007669"/>
    <property type="project" value="InterPro"/>
</dbReference>
<dbReference type="Proteomes" id="UP000289738">
    <property type="component" value="Chromosome B10"/>
</dbReference>
<dbReference type="Gramene" id="arahy.Tifrunner.gnm2.ann2.Ah20g103500.1">
    <property type="protein sequence ID" value="arahy.Tifrunner.gnm2.ann2.Ah20g103500.1-CDS"/>
    <property type="gene ID" value="arahy.Tifrunner.gnm2.ann2.Ah20g103500"/>
</dbReference>
<dbReference type="AlphaFoldDB" id="A0A444WZB5"/>
<keyword evidence="4" id="KW-1003">Cell membrane</keyword>
<keyword evidence="9 10" id="KW-0472">Membrane</keyword>
<feature type="transmembrane region" description="Helical" evidence="10">
    <location>
        <begin position="192"/>
        <end position="213"/>
    </location>
</feature>
<keyword evidence="8 10" id="KW-1133">Transmembrane helix</keyword>
<sequence>MTTNHPSSLAFTFGILGNVISFLVYLAPLPTFYRIYKKKTTEGFQSLPYLVALFSCMLWLYYAFLKTDAVLLITINSVGCVIEIIYITIFIIYATNDARKLTVKLFAGMNMGLFGVILFVTHFALNGILRVQVLGWICVSISVTVFAAPLSIVAQVIRTKSVQFMPFNLSFFLTLSAVMWFAYGLFLRDICIALPNVLGFALGVLQMLLYAIYRNGGGDVVVKTQEKEKEKEKEKGLDLGIKNILVVNPLGGCEVFPIPIVDAAKCVNIVVNDDVNDQQLQQDQKNHHKSPV</sequence>
<reference evidence="11 12" key="1">
    <citation type="submission" date="2019-01" db="EMBL/GenBank/DDBJ databases">
        <title>Sequencing of cultivated peanut Arachis hypogaea provides insights into genome evolution and oil improvement.</title>
        <authorList>
            <person name="Chen X."/>
        </authorList>
    </citation>
    <scope>NUCLEOTIDE SEQUENCE [LARGE SCALE GENOMIC DNA]</scope>
    <source>
        <strain evidence="12">cv. Fuhuasheng</strain>
        <strain evidence="11">GDAAS-fuhuasheng2018</strain>
        <tissue evidence="11">Leaves</tissue>
    </source>
</reference>
<dbReference type="InterPro" id="IPR047664">
    <property type="entry name" value="SWEET"/>
</dbReference>
<evidence type="ECO:0000313" key="12">
    <source>
        <dbReference type="Proteomes" id="UP000289738"/>
    </source>
</evidence>
<dbReference type="OrthoDB" id="409725at2759"/>
<dbReference type="PANTHER" id="PTHR10791:SF222">
    <property type="entry name" value="BIDIRECTIONAL SUGAR TRANSPORTER SWEET15"/>
    <property type="match status" value="1"/>
</dbReference>
<feature type="transmembrane region" description="Helical" evidence="10">
    <location>
        <begin position="166"/>
        <end position="186"/>
    </location>
</feature>
<dbReference type="InterPro" id="IPR004316">
    <property type="entry name" value="SWEET_rpt"/>
</dbReference>
<keyword evidence="3 10" id="KW-0813">Transport</keyword>
<comment type="similarity">
    <text evidence="2 10">Belongs to the SWEET sugar transporter family.</text>
</comment>
<dbReference type="EMBL" id="SDMP01000020">
    <property type="protein sequence ID" value="RYQ82762.1"/>
    <property type="molecule type" value="Genomic_DNA"/>
</dbReference>
<dbReference type="PANTHER" id="PTHR10791">
    <property type="entry name" value="RAG1-ACTIVATING PROTEIN 1"/>
    <property type="match status" value="1"/>
</dbReference>
<dbReference type="FunFam" id="1.20.1280.290:FF:000001">
    <property type="entry name" value="Bidirectional sugar transporter SWEET"/>
    <property type="match status" value="1"/>
</dbReference>
<dbReference type="EMBL" id="SDMP01000020">
    <property type="protein sequence ID" value="RYQ82761.1"/>
    <property type="molecule type" value="Genomic_DNA"/>
</dbReference>
<feature type="transmembrane region" description="Helical" evidence="10">
    <location>
        <begin position="105"/>
        <end position="125"/>
    </location>
</feature>
<evidence type="ECO:0000256" key="7">
    <source>
        <dbReference type="ARBA" id="ARBA00022737"/>
    </source>
</evidence>
<name>A0A444WZB5_ARAHY</name>
<feature type="transmembrane region" description="Helical" evidence="10">
    <location>
        <begin position="47"/>
        <end position="64"/>
    </location>
</feature>
<evidence type="ECO:0000256" key="9">
    <source>
        <dbReference type="ARBA" id="ARBA00023136"/>
    </source>
</evidence>
<dbReference type="Pfam" id="PF03083">
    <property type="entry name" value="MtN3_slv"/>
    <property type="match status" value="2"/>
</dbReference>
<organism evidence="11 12">
    <name type="scientific">Arachis hypogaea</name>
    <name type="common">Peanut</name>
    <dbReference type="NCBI Taxonomy" id="3818"/>
    <lineage>
        <taxon>Eukaryota</taxon>
        <taxon>Viridiplantae</taxon>
        <taxon>Streptophyta</taxon>
        <taxon>Embryophyta</taxon>
        <taxon>Tracheophyta</taxon>
        <taxon>Spermatophyta</taxon>
        <taxon>Magnoliopsida</taxon>
        <taxon>eudicotyledons</taxon>
        <taxon>Gunneridae</taxon>
        <taxon>Pentapetalae</taxon>
        <taxon>rosids</taxon>
        <taxon>fabids</taxon>
        <taxon>Fabales</taxon>
        <taxon>Fabaceae</taxon>
        <taxon>Papilionoideae</taxon>
        <taxon>50 kb inversion clade</taxon>
        <taxon>dalbergioids sensu lato</taxon>
        <taxon>Dalbergieae</taxon>
        <taxon>Pterocarpus clade</taxon>
        <taxon>Arachis</taxon>
    </lineage>
</organism>
<comment type="function">
    <text evidence="10">Mediates both low-affinity uptake and efflux of sugar across the membrane.</text>
</comment>
<feature type="transmembrane region" description="Helical" evidence="10">
    <location>
        <begin position="70"/>
        <end position="93"/>
    </location>
</feature>
<evidence type="ECO:0000256" key="5">
    <source>
        <dbReference type="ARBA" id="ARBA00022597"/>
    </source>
</evidence>
<feature type="transmembrane region" description="Helical" evidence="10">
    <location>
        <begin position="131"/>
        <end position="154"/>
    </location>
</feature>
<evidence type="ECO:0000256" key="6">
    <source>
        <dbReference type="ARBA" id="ARBA00022692"/>
    </source>
</evidence>
<evidence type="ECO:0000256" key="4">
    <source>
        <dbReference type="ARBA" id="ARBA00022475"/>
    </source>
</evidence>
<evidence type="ECO:0000256" key="3">
    <source>
        <dbReference type="ARBA" id="ARBA00022448"/>
    </source>
</evidence>
<dbReference type="GO" id="GO:0008515">
    <property type="term" value="F:sucrose transmembrane transporter activity"/>
    <property type="evidence" value="ECO:0007669"/>
    <property type="project" value="UniProtKB-ARBA"/>
</dbReference>
<evidence type="ECO:0000256" key="10">
    <source>
        <dbReference type="RuleBase" id="RU910715"/>
    </source>
</evidence>
<keyword evidence="5 10" id="KW-0762">Sugar transport</keyword>
<evidence type="ECO:0000313" key="11">
    <source>
        <dbReference type="EMBL" id="RYQ82761.1"/>
    </source>
</evidence>
<accession>A0A444WZB5</accession>
<comment type="subcellular location">
    <subcellularLocation>
        <location evidence="1 10">Cell membrane</location>
        <topology evidence="1 10">Multi-pass membrane protein</topology>
    </subcellularLocation>
</comment>
<dbReference type="STRING" id="3818.A0A444WZB5"/>
<evidence type="ECO:0000256" key="8">
    <source>
        <dbReference type="ARBA" id="ARBA00022989"/>
    </source>
</evidence>
<feature type="transmembrane region" description="Helical" evidence="10">
    <location>
        <begin position="6"/>
        <end position="26"/>
    </location>
</feature>
<dbReference type="Gene3D" id="1.20.1280.290">
    <property type="match status" value="2"/>
</dbReference>
<keyword evidence="6 10" id="KW-0812">Transmembrane</keyword>
<keyword evidence="12" id="KW-1185">Reference proteome</keyword>
<evidence type="ECO:0000256" key="1">
    <source>
        <dbReference type="ARBA" id="ARBA00004651"/>
    </source>
</evidence>
<protein>
    <recommendedName>
        <fullName evidence="10">Bidirectional sugar transporter SWEET</fullName>
    </recommendedName>
</protein>
<proteinExistence type="inferred from homology"/>
<gene>
    <name evidence="11" type="ORF">Ahy_B10g101327</name>
</gene>